<reference evidence="2" key="1">
    <citation type="submission" date="2021-10" db="EMBL/GenBank/DDBJ databases">
        <title>Roseicella aerolatum sp. nov., isolated from aerosols of e-waste dismantling site.</title>
        <authorList>
            <person name="Qin T."/>
        </authorList>
    </citation>
    <scope>NUCLEOTIDE SEQUENCE</scope>
    <source>
        <strain evidence="2">GB24</strain>
    </source>
</reference>
<evidence type="ECO:0000313" key="2">
    <source>
        <dbReference type="EMBL" id="MCB4820971.1"/>
    </source>
</evidence>
<organism evidence="2 3">
    <name type="scientific">Roseicella aerolata</name>
    <dbReference type="NCBI Taxonomy" id="2883479"/>
    <lineage>
        <taxon>Bacteria</taxon>
        <taxon>Pseudomonadati</taxon>
        <taxon>Pseudomonadota</taxon>
        <taxon>Alphaproteobacteria</taxon>
        <taxon>Acetobacterales</taxon>
        <taxon>Roseomonadaceae</taxon>
        <taxon>Roseicella</taxon>
    </lineage>
</organism>
<dbReference type="Gene3D" id="3.20.20.140">
    <property type="entry name" value="Metal-dependent hydrolases"/>
    <property type="match status" value="1"/>
</dbReference>
<dbReference type="AlphaFoldDB" id="A0A9X1I9Y8"/>
<proteinExistence type="predicted"/>
<protein>
    <submittedName>
        <fullName evidence="2">Amidohydrolase</fullName>
    </submittedName>
</protein>
<gene>
    <name evidence="2" type="ORF">LHA35_04400</name>
</gene>
<keyword evidence="3" id="KW-1185">Reference proteome</keyword>
<dbReference type="EMBL" id="JAJAQI010000004">
    <property type="protein sequence ID" value="MCB4820971.1"/>
    <property type="molecule type" value="Genomic_DNA"/>
</dbReference>
<dbReference type="GO" id="GO:0016787">
    <property type="term" value="F:hydrolase activity"/>
    <property type="evidence" value="ECO:0007669"/>
    <property type="project" value="InterPro"/>
</dbReference>
<dbReference type="PANTHER" id="PTHR42889:SF1">
    <property type="entry name" value="BLR3681 PROTEIN"/>
    <property type="match status" value="1"/>
</dbReference>
<feature type="domain" description="Amidohydrolase-related" evidence="1">
    <location>
        <begin position="203"/>
        <end position="460"/>
    </location>
</feature>
<accession>A0A9X1I9Y8</accession>
<dbReference type="Proteomes" id="UP001139311">
    <property type="component" value="Unassembled WGS sequence"/>
</dbReference>
<evidence type="ECO:0000313" key="3">
    <source>
        <dbReference type="Proteomes" id="UP001139311"/>
    </source>
</evidence>
<dbReference type="RefSeq" id="WP_226604998.1">
    <property type="nucleotide sequence ID" value="NZ_JAJAQI010000004.1"/>
</dbReference>
<dbReference type="PANTHER" id="PTHR42889">
    <property type="entry name" value="BLR3681 PROTEIN"/>
    <property type="match status" value="1"/>
</dbReference>
<evidence type="ECO:0000259" key="1">
    <source>
        <dbReference type="Pfam" id="PF04909"/>
    </source>
</evidence>
<dbReference type="SUPFAM" id="SSF51556">
    <property type="entry name" value="Metallo-dependent hydrolases"/>
    <property type="match status" value="1"/>
</dbReference>
<dbReference type="InterPro" id="IPR032466">
    <property type="entry name" value="Metal_Hydrolase"/>
</dbReference>
<comment type="caution">
    <text evidence="2">The sequence shown here is derived from an EMBL/GenBank/DDBJ whole genome shotgun (WGS) entry which is preliminary data.</text>
</comment>
<sequence length="498" mass="55433">MGFLTDEEIAALRPAQEAMFPSPIPTQVVSSDEFSPIPQTVQQKQVEARIKAMADALGAKQGLDRRRFLATASGMAAAFLAMNDVYGPVFGVSRAEAQERDRAEARAAGLRDQFIMDVHTHFLRDDTRIMGFVEMRRAVGRAGWNPALNPAEQSIDSLKYANWFKEVFLDSDTKVALISGAPSDEPQDWFLTNEMKFNARRRINEAAGTRRAMSHAIFTPGQPGWLEQVDKAIEELKPDSFKGYTIGDNTNKHMAQWPWRMDDEALLYPFYEKLLKAGHNIVCVHKGLFPPQIEQRFPHLLPYARVDDVGKAAKDWPQINFVIYHSAYRFAGGGTAEQGLAQFEQTGRVEWTSDLAEIPEKYGVSNVYGDLGQIFAQTTVVQPRLAAALMGILVKGLGADHVVWGTDAVWTGSPQWQIEALRRLEIPEDLQRRFGFAPLGPADGPVKNAIFGGNSVKMYRYEQKRTDLDGDAVSRVKRDYAAAGGERSNLAYGYVVAG</sequence>
<dbReference type="Pfam" id="PF04909">
    <property type="entry name" value="Amidohydro_2"/>
    <property type="match status" value="1"/>
</dbReference>
<name>A0A9X1I9Y8_9PROT</name>
<dbReference type="InterPro" id="IPR006680">
    <property type="entry name" value="Amidohydro-rel"/>
</dbReference>